<organism evidence="5 6">
    <name type="scientific">Caldifermentibacillus hisashii</name>
    <dbReference type="NCBI Taxonomy" id="996558"/>
    <lineage>
        <taxon>Bacteria</taxon>
        <taxon>Bacillati</taxon>
        <taxon>Bacillota</taxon>
        <taxon>Bacilli</taxon>
        <taxon>Bacillales</taxon>
        <taxon>Bacillaceae</taxon>
        <taxon>Caldifermentibacillus</taxon>
    </lineage>
</organism>
<dbReference type="InterPro" id="IPR000160">
    <property type="entry name" value="GGDEF_dom"/>
</dbReference>
<protein>
    <submittedName>
        <fullName evidence="5">Type III-B CRISPR-associated protein Cas10/Cmr2</fullName>
    </submittedName>
</protein>
<dbReference type="RefSeq" id="WP_342020573.1">
    <property type="nucleotide sequence ID" value="NZ_JBBYAK010000001.1"/>
</dbReference>
<dbReference type="Proteomes" id="UP001459714">
    <property type="component" value="Unassembled WGS sequence"/>
</dbReference>
<keyword evidence="2" id="KW-0051">Antiviral defense</keyword>
<dbReference type="Pfam" id="PF22335">
    <property type="entry name" value="Cas10-Cmr2_palm2"/>
    <property type="match status" value="1"/>
</dbReference>
<dbReference type="PANTHER" id="PTHR36528">
    <property type="entry name" value="CRISPR SYSTEM SINGLE-STRAND-SPECIFIC DEOXYRIBONUCLEASE CAS10/CSM1 (SUBTYPE III-A)"/>
    <property type="match status" value="1"/>
</dbReference>
<dbReference type="InterPro" id="IPR013407">
    <property type="entry name" value="CRISPR-assoc_prot_Cmr2"/>
</dbReference>
<dbReference type="InterPro" id="IPR038242">
    <property type="entry name" value="Cmr2_N"/>
</dbReference>
<dbReference type="InterPro" id="IPR043128">
    <property type="entry name" value="Rev_trsase/Diguanyl_cyclase"/>
</dbReference>
<accession>A0ABU9K0E6</accession>
<keyword evidence="3" id="KW-0175">Coiled coil</keyword>
<dbReference type="PROSITE" id="PS50887">
    <property type="entry name" value="GGDEF"/>
    <property type="match status" value="1"/>
</dbReference>
<gene>
    <name evidence="5" type="primary">cas10</name>
    <name evidence="5" type="ORF">NST17_15680</name>
</gene>
<dbReference type="EMBL" id="JBBYAK010000001">
    <property type="protein sequence ID" value="MEL3958602.1"/>
    <property type="molecule type" value="Genomic_DNA"/>
</dbReference>
<evidence type="ECO:0000256" key="1">
    <source>
        <dbReference type="ARBA" id="ARBA00022741"/>
    </source>
</evidence>
<evidence type="ECO:0000313" key="6">
    <source>
        <dbReference type="Proteomes" id="UP001459714"/>
    </source>
</evidence>
<proteinExistence type="predicted"/>
<evidence type="ECO:0000256" key="2">
    <source>
        <dbReference type="ARBA" id="ARBA00023118"/>
    </source>
</evidence>
<dbReference type="InterPro" id="IPR054767">
    <property type="entry name" value="Cas10-Cmr2_palm2"/>
</dbReference>
<dbReference type="InterPro" id="IPR052117">
    <property type="entry name" value="Cas10/Csm1_subtype-III-A"/>
</dbReference>
<comment type="caution">
    <text evidence="5">The sequence shown here is derived from an EMBL/GenBank/DDBJ whole genome shotgun (WGS) entry which is preliminary data.</text>
</comment>
<dbReference type="Gene3D" id="3.30.70.2220">
    <property type="entry name" value="CRISPR-Cas system, Cmr2 subunit, D1 domain, cysteine cluster"/>
    <property type="match status" value="1"/>
</dbReference>
<evidence type="ECO:0000313" key="5">
    <source>
        <dbReference type="EMBL" id="MEL3958602.1"/>
    </source>
</evidence>
<keyword evidence="6" id="KW-1185">Reference proteome</keyword>
<dbReference type="InterPro" id="IPR024615">
    <property type="entry name" value="CRISPR-assoc_Cmr2_N"/>
</dbReference>
<evidence type="ECO:0000259" key="4">
    <source>
        <dbReference type="PROSITE" id="PS50887"/>
    </source>
</evidence>
<name>A0ABU9K0E6_9BACI</name>
<evidence type="ECO:0000256" key="3">
    <source>
        <dbReference type="SAM" id="Coils"/>
    </source>
</evidence>
<dbReference type="NCBIfam" id="TIGR02577">
    <property type="entry name" value="cas_TM1794_Cmr2"/>
    <property type="match status" value="1"/>
</dbReference>
<feature type="domain" description="GGDEF" evidence="4">
    <location>
        <begin position="281"/>
        <end position="412"/>
    </location>
</feature>
<feature type="coiled-coil region" evidence="3">
    <location>
        <begin position="379"/>
        <end position="413"/>
    </location>
</feature>
<dbReference type="PANTHER" id="PTHR36528:SF1">
    <property type="entry name" value="CRISPR SYSTEM SINGLE-STRAND-SPECIFIC DEOXYRIBONUCLEASE CAS10_CSM1 (SUBTYPE III-A)"/>
    <property type="match status" value="1"/>
</dbReference>
<sequence length="541" mass="62111">MVKQYLTVFSVGPVQSFIASARKTEDLWSGSFILSHLVREAIKQLYKYGDKFSLLFPMITENEVNNPNKSNLHIASLPNRFTALLTGNSTEVTKMLKNTEAAVRHAFIHMYSQSIQLLFSDLPTKQKELLIETGKKQIESLIEIYWVIEPFEEEMEFNEIRERTESRLAAIKNDKQFIQIEQHGLTCSVCQEREALSAYPITESDSYGSMKKKLADTWNKRSQPFLQNKDNDEHARIKDNEFLCGVCTTKRLARDYFKRYYSYPTGFESFKSTIKISEPDHYYAILMIDGDNMGKWFSGAHIENYRDVSSRLATFSKETVPDIVGKSSKGMLIYAGGDDLLAFLPLNEVLDIAEKLRYSFSDDQKGLNHNATSSGGLIIAHEKASLKTLLNEARKLEGKAKDYKNKVSGEEKNALAIAVHTRSGEKSETVLPWNIGEAKTSQILKRIIHLLKNDLSDTFIYQFIESFYPLISVKDSSRKVDRSLIEAELSRLFKRSAKRKLSEEEVWNDVNNLVLLYDHVQSTMDFIYTLKILSFFKRKED</sequence>
<keyword evidence="1" id="KW-0547">Nucleotide-binding</keyword>
<dbReference type="Gene3D" id="3.30.70.270">
    <property type="match status" value="1"/>
</dbReference>
<reference evidence="5 6" key="1">
    <citation type="submission" date="2024-03" db="EMBL/GenBank/DDBJ databases">
        <title>Bacilli Hybrid Assemblies.</title>
        <authorList>
            <person name="Kovac J."/>
        </authorList>
    </citation>
    <scope>NUCLEOTIDE SEQUENCE [LARGE SCALE GENOMIC DNA]</scope>
    <source>
        <strain evidence="5 6">FSL M8-0022</strain>
    </source>
</reference>
<dbReference type="Pfam" id="PF12469">
    <property type="entry name" value="Cmr2_N"/>
    <property type="match status" value="1"/>
</dbReference>